<organism evidence="1">
    <name type="scientific">marine sediment metagenome</name>
    <dbReference type="NCBI Taxonomy" id="412755"/>
    <lineage>
        <taxon>unclassified sequences</taxon>
        <taxon>metagenomes</taxon>
        <taxon>ecological metagenomes</taxon>
    </lineage>
</organism>
<dbReference type="AlphaFoldDB" id="X0ZFZ3"/>
<gene>
    <name evidence="1" type="ORF">S01H4_13769</name>
</gene>
<evidence type="ECO:0000313" key="1">
    <source>
        <dbReference type="EMBL" id="GAG57097.1"/>
    </source>
</evidence>
<proteinExistence type="predicted"/>
<comment type="caution">
    <text evidence="1">The sequence shown here is derived from an EMBL/GenBank/DDBJ whole genome shotgun (WGS) entry which is preliminary data.</text>
</comment>
<sequence>MRRLKTFLLLVTLLFGSSYISAMEGRSKDLVPYPCFLCGIELKKEEGRALIGDDYMHRGCFTEYLDYRGNSSVLAERFPMLSPKERDDLEIELQKMDRIWKKISIGAKTGFVALLSFGLYKLLSWR</sequence>
<dbReference type="EMBL" id="BART01006057">
    <property type="protein sequence ID" value="GAG57097.1"/>
    <property type="molecule type" value="Genomic_DNA"/>
</dbReference>
<protein>
    <submittedName>
        <fullName evidence="1">Uncharacterized protein</fullName>
    </submittedName>
</protein>
<reference evidence="1" key="1">
    <citation type="journal article" date="2014" name="Front. Microbiol.">
        <title>High frequency of phylogenetically diverse reductive dehalogenase-homologous genes in deep subseafloor sedimentary metagenomes.</title>
        <authorList>
            <person name="Kawai M."/>
            <person name="Futagami T."/>
            <person name="Toyoda A."/>
            <person name="Takaki Y."/>
            <person name="Nishi S."/>
            <person name="Hori S."/>
            <person name="Arai W."/>
            <person name="Tsubouchi T."/>
            <person name="Morono Y."/>
            <person name="Uchiyama I."/>
            <person name="Ito T."/>
            <person name="Fujiyama A."/>
            <person name="Inagaki F."/>
            <person name="Takami H."/>
        </authorList>
    </citation>
    <scope>NUCLEOTIDE SEQUENCE</scope>
    <source>
        <strain evidence="1">Expedition CK06-06</strain>
    </source>
</reference>
<name>X0ZFZ3_9ZZZZ</name>
<accession>X0ZFZ3</accession>